<reference evidence="1 2" key="1">
    <citation type="journal article" date="2017" name="Int. J. Syst. Evol. Microbiol.">
        <title>Mycobacterium talmoniae sp. nov., a slowly growing mycobacterium isolated from human respiratory samples.</title>
        <authorList>
            <person name="Davidson R.M."/>
            <person name="DeGroote M.A."/>
            <person name="Marola J.L."/>
            <person name="Buss S."/>
            <person name="Jones V."/>
            <person name="McNeil M.R."/>
            <person name="Freifeld A.G."/>
            <person name="Elaine Epperson L."/>
            <person name="Hasan N.A."/>
            <person name="Jackson M."/>
            <person name="Iwen P.C."/>
            <person name="Salfinger M."/>
            <person name="Strong M."/>
        </authorList>
    </citation>
    <scope>NUCLEOTIDE SEQUENCE [LARGE SCALE GENOMIC DNA]</scope>
    <source>
        <strain evidence="1 2">ATCC BAA-2683</strain>
    </source>
</reference>
<dbReference type="AlphaFoldDB" id="A0A2S8BDD1"/>
<organism evidence="1 2">
    <name type="scientific">Mycobacterium talmoniae</name>
    <dbReference type="NCBI Taxonomy" id="1858794"/>
    <lineage>
        <taxon>Bacteria</taxon>
        <taxon>Bacillati</taxon>
        <taxon>Actinomycetota</taxon>
        <taxon>Actinomycetes</taxon>
        <taxon>Mycobacteriales</taxon>
        <taxon>Mycobacteriaceae</taxon>
        <taxon>Mycobacterium</taxon>
    </lineage>
</organism>
<sequence>MPIEFPPPFPTGNLATQDIYSISRYLNDPTMVLRALRTIADQIFVGNKVLTGQFYTDSGAIIYEQIETIFADRVPQSVAPGAEYPMSSVATGPAQIADVVKWGLDTEITDEAIARQNFDVLSRAFIKIVNSMVQQVDSVIMSAVVGAISQTQAASKAWNGSAGTPNILRDVLLAEEQMRALKQGYNADTVLCDLNTFATAISDPTLQLLLPREDFGQGVRSMPVFEGIGFEAKIAGKTWLSTPNLPSGTGSYAAVIDTKVFGAMVDERLPAPGYVGSQSDGSADDDGRSMIQVKTMREDKLDKWRIRARRVTTPIVIEPLAAVHITGV</sequence>
<accession>A0A2S8BDD1</accession>
<dbReference type="EMBL" id="PPEA01000738">
    <property type="protein sequence ID" value="PQM44670.1"/>
    <property type="molecule type" value="Genomic_DNA"/>
</dbReference>
<comment type="caution">
    <text evidence="1">The sequence shown here is derived from an EMBL/GenBank/DDBJ whole genome shotgun (WGS) entry which is preliminary data.</text>
</comment>
<dbReference type="Proteomes" id="UP000238296">
    <property type="component" value="Unassembled WGS sequence"/>
</dbReference>
<dbReference type="InterPro" id="IPR053738">
    <property type="entry name" value="Lambda_capsid_assembly"/>
</dbReference>
<dbReference type="Gene3D" id="3.90.1690.10">
    <property type="entry name" value="phage-related protein like domain"/>
    <property type="match status" value="1"/>
</dbReference>
<evidence type="ECO:0000313" key="2">
    <source>
        <dbReference type="Proteomes" id="UP000238296"/>
    </source>
</evidence>
<gene>
    <name evidence="1" type="ORF">C1Y40_05166</name>
</gene>
<evidence type="ECO:0000313" key="1">
    <source>
        <dbReference type="EMBL" id="PQM44670.1"/>
    </source>
</evidence>
<protein>
    <recommendedName>
        <fullName evidence="3">Major capsid protein</fullName>
    </recommendedName>
</protein>
<dbReference type="Pfam" id="PF25209">
    <property type="entry name" value="Phage_capsid_4"/>
    <property type="match status" value="1"/>
</dbReference>
<proteinExistence type="predicted"/>
<evidence type="ECO:0008006" key="3">
    <source>
        <dbReference type="Google" id="ProtNLM"/>
    </source>
</evidence>
<name>A0A2S8BDD1_9MYCO</name>